<dbReference type="GO" id="GO:0008714">
    <property type="term" value="F:AMP nucleosidase activity"/>
    <property type="evidence" value="ECO:0007669"/>
    <property type="project" value="UniProtKB-EC"/>
</dbReference>
<accession>A0A948TLX0</accession>
<dbReference type="NCBIfam" id="TIGR00730">
    <property type="entry name" value="Rossman fold protein, TIGR00730 family"/>
    <property type="match status" value="1"/>
</dbReference>
<comment type="caution">
    <text evidence="4">The sequence shown here is derived from an EMBL/GenBank/DDBJ whole genome shotgun (WGS) entry which is preliminary data.</text>
</comment>
<comment type="similarity">
    <text evidence="2 3">Belongs to the LOG family.</text>
</comment>
<keyword evidence="3" id="KW-0378">Hydrolase</keyword>
<dbReference type="Proteomes" id="UP000784286">
    <property type="component" value="Unassembled WGS sequence"/>
</dbReference>
<dbReference type="SUPFAM" id="SSF102405">
    <property type="entry name" value="MCP/YpsA-like"/>
    <property type="match status" value="1"/>
</dbReference>
<dbReference type="EMBL" id="JAHLFJ010000038">
    <property type="protein sequence ID" value="MBU3855697.1"/>
    <property type="molecule type" value="Genomic_DNA"/>
</dbReference>
<dbReference type="PANTHER" id="PTHR31223">
    <property type="entry name" value="LOG FAMILY PROTEIN YJL055W"/>
    <property type="match status" value="1"/>
</dbReference>
<dbReference type="PANTHER" id="PTHR31223:SF70">
    <property type="entry name" value="LOG FAMILY PROTEIN YJL055W"/>
    <property type="match status" value="1"/>
</dbReference>
<protein>
    <recommendedName>
        <fullName evidence="3">Cytokinin riboside 5'-monophosphate phosphoribohydrolase</fullName>
        <ecNumber evidence="3">3.2.2.n1</ecNumber>
    </recommendedName>
</protein>
<organism evidence="4 5">
    <name type="scientific">Candidatus Phocaeicola excrementipullorum</name>
    <dbReference type="NCBI Taxonomy" id="2838731"/>
    <lineage>
        <taxon>Bacteria</taxon>
        <taxon>Pseudomonadati</taxon>
        <taxon>Bacteroidota</taxon>
        <taxon>Bacteroidia</taxon>
        <taxon>Bacteroidales</taxon>
        <taxon>Bacteroidaceae</taxon>
        <taxon>Phocaeicola</taxon>
    </lineage>
</organism>
<dbReference type="InterPro" id="IPR005269">
    <property type="entry name" value="LOG"/>
</dbReference>
<evidence type="ECO:0000256" key="3">
    <source>
        <dbReference type="RuleBase" id="RU363015"/>
    </source>
</evidence>
<evidence type="ECO:0000256" key="1">
    <source>
        <dbReference type="ARBA" id="ARBA00000274"/>
    </source>
</evidence>
<comment type="catalytic activity">
    <reaction evidence="1">
        <text>AMP + H2O = D-ribose 5-phosphate + adenine</text>
        <dbReference type="Rhea" id="RHEA:20129"/>
        <dbReference type="ChEBI" id="CHEBI:15377"/>
        <dbReference type="ChEBI" id="CHEBI:16708"/>
        <dbReference type="ChEBI" id="CHEBI:78346"/>
        <dbReference type="ChEBI" id="CHEBI:456215"/>
        <dbReference type="EC" id="3.2.2.4"/>
    </reaction>
</comment>
<dbReference type="Gene3D" id="3.40.50.450">
    <property type="match status" value="1"/>
</dbReference>
<gene>
    <name evidence="4" type="ORF">H9928_03910</name>
</gene>
<evidence type="ECO:0000256" key="2">
    <source>
        <dbReference type="ARBA" id="ARBA00006763"/>
    </source>
</evidence>
<proteinExistence type="inferred from homology"/>
<sequence length="178" mass="19661">MDKIGIFCSASDLIAPVYKEKAEELGVWLGQHKKRVIYGGSNTGLMEVVAQAAKANGAMLMGIVPTKLEDSGRVSDLLDINFHAVNLSDRKDLMLQESDVMVALPGGIGTLDEIFHVAASASIGYHNKKVILYNVDGFWDEMLRFFEKLGRLHFTHRSIDNYILVAGSFDELVAMLDK</sequence>
<reference evidence="4" key="2">
    <citation type="submission" date="2021-04" db="EMBL/GenBank/DDBJ databases">
        <authorList>
            <person name="Gilroy R."/>
        </authorList>
    </citation>
    <scope>NUCLEOTIDE SEQUENCE</scope>
    <source>
        <strain evidence="4">8470</strain>
    </source>
</reference>
<dbReference type="Pfam" id="PF03641">
    <property type="entry name" value="Lysine_decarbox"/>
    <property type="match status" value="1"/>
</dbReference>
<keyword evidence="3" id="KW-0203">Cytokinin biosynthesis</keyword>
<dbReference type="InterPro" id="IPR031100">
    <property type="entry name" value="LOG_fam"/>
</dbReference>
<reference evidence="4" key="1">
    <citation type="journal article" date="2021" name="PeerJ">
        <title>Extensive microbial diversity within the chicken gut microbiome revealed by metagenomics and culture.</title>
        <authorList>
            <person name="Gilroy R."/>
            <person name="Ravi A."/>
            <person name="Getino M."/>
            <person name="Pursley I."/>
            <person name="Horton D.L."/>
            <person name="Alikhan N.F."/>
            <person name="Baker D."/>
            <person name="Gharbi K."/>
            <person name="Hall N."/>
            <person name="Watson M."/>
            <person name="Adriaenssens E.M."/>
            <person name="Foster-Nyarko E."/>
            <person name="Jarju S."/>
            <person name="Secka A."/>
            <person name="Antonio M."/>
            <person name="Oren A."/>
            <person name="Chaudhuri R.R."/>
            <person name="La Ragione R."/>
            <person name="Hildebrand F."/>
            <person name="Pallen M.J."/>
        </authorList>
    </citation>
    <scope>NUCLEOTIDE SEQUENCE</scope>
    <source>
        <strain evidence="4">8470</strain>
    </source>
</reference>
<dbReference type="GO" id="GO:0005829">
    <property type="term" value="C:cytosol"/>
    <property type="evidence" value="ECO:0007669"/>
    <property type="project" value="TreeGrafter"/>
</dbReference>
<evidence type="ECO:0000313" key="5">
    <source>
        <dbReference type="Proteomes" id="UP000784286"/>
    </source>
</evidence>
<evidence type="ECO:0000313" key="4">
    <source>
        <dbReference type="EMBL" id="MBU3855697.1"/>
    </source>
</evidence>
<dbReference type="EC" id="3.2.2.n1" evidence="3"/>
<name>A0A948TLX0_9BACT</name>
<dbReference type="AlphaFoldDB" id="A0A948TLX0"/>
<dbReference type="GO" id="GO:0009691">
    <property type="term" value="P:cytokinin biosynthetic process"/>
    <property type="evidence" value="ECO:0007669"/>
    <property type="project" value="UniProtKB-UniRule"/>
</dbReference>